<organism evidence="2 3">
    <name type="scientific">Ficus carica</name>
    <name type="common">Common fig</name>
    <dbReference type="NCBI Taxonomy" id="3494"/>
    <lineage>
        <taxon>Eukaryota</taxon>
        <taxon>Viridiplantae</taxon>
        <taxon>Streptophyta</taxon>
        <taxon>Embryophyta</taxon>
        <taxon>Tracheophyta</taxon>
        <taxon>Spermatophyta</taxon>
        <taxon>Magnoliopsida</taxon>
        <taxon>eudicotyledons</taxon>
        <taxon>Gunneridae</taxon>
        <taxon>Pentapetalae</taxon>
        <taxon>rosids</taxon>
        <taxon>fabids</taxon>
        <taxon>Rosales</taxon>
        <taxon>Moraceae</taxon>
        <taxon>Ficeae</taxon>
        <taxon>Ficus</taxon>
    </lineage>
</organism>
<keyword evidence="3" id="KW-1185">Reference proteome</keyword>
<dbReference type="Proteomes" id="UP001187192">
    <property type="component" value="Unassembled WGS sequence"/>
</dbReference>
<protein>
    <submittedName>
        <fullName evidence="2">Uncharacterized protein</fullName>
    </submittedName>
</protein>
<accession>A0AA87ZQA1</accession>
<evidence type="ECO:0000313" key="3">
    <source>
        <dbReference type="Proteomes" id="UP001187192"/>
    </source>
</evidence>
<sequence length="165" mass="18910">MEESDANGSFANAMPVAYFEDSLLGSYDTKEINPGWTCGRDGELCGKKAENRRKKRLKREMKWKQTEMLQPRELKSYHAGTSSYWDGKGKVLTLFQRGGMSNRLMKKLLKSSVCLHYKLPTIVFKGMFGWRERWKEGESPSIVGWKEEGRERRGEVEGGSLPPIP</sequence>
<comment type="caution">
    <text evidence="2">The sequence shown here is derived from an EMBL/GenBank/DDBJ whole genome shotgun (WGS) entry which is preliminary data.</text>
</comment>
<feature type="compositionally biased region" description="Basic and acidic residues" evidence="1">
    <location>
        <begin position="145"/>
        <end position="156"/>
    </location>
</feature>
<dbReference type="EMBL" id="BTGU01000006">
    <property type="protein sequence ID" value="GMN36480.1"/>
    <property type="molecule type" value="Genomic_DNA"/>
</dbReference>
<gene>
    <name evidence="2" type="ORF">TIFTF001_006067</name>
</gene>
<name>A0AA87ZQA1_FICCA</name>
<evidence type="ECO:0000256" key="1">
    <source>
        <dbReference type="SAM" id="MobiDB-lite"/>
    </source>
</evidence>
<proteinExistence type="predicted"/>
<feature type="region of interest" description="Disordered" evidence="1">
    <location>
        <begin position="142"/>
        <end position="165"/>
    </location>
</feature>
<evidence type="ECO:0000313" key="2">
    <source>
        <dbReference type="EMBL" id="GMN36480.1"/>
    </source>
</evidence>
<dbReference type="AlphaFoldDB" id="A0AA87ZQA1"/>
<reference evidence="2" key="1">
    <citation type="submission" date="2023-07" db="EMBL/GenBank/DDBJ databases">
        <title>draft genome sequence of fig (Ficus carica).</title>
        <authorList>
            <person name="Takahashi T."/>
            <person name="Nishimura K."/>
        </authorList>
    </citation>
    <scope>NUCLEOTIDE SEQUENCE</scope>
</reference>